<accession>D3B106</accession>
<comment type="caution">
    <text evidence="1">The sequence shown here is derived from an EMBL/GenBank/DDBJ whole genome shotgun (WGS) entry which is preliminary data.</text>
</comment>
<name>D3B106_HETP5</name>
<organism evidence="1 2">
    <name type="scientific">Heterostelium pallidum (strain ATCC 26659 / Pp 5 / PN500)</name>
    <name type="common">Cellular slime mold</name>
    <name type="synonym">Polysphondylium pallidum</name>
    <dbReference type="NCBI Taxonomy" id="670386"/>
    <lineage>
        <taxon>Eukaryota</taxon>
        <taxon>Amoebozoa</taxon>
        <taxon>Evosea</taxon>
        <taxon>Eumycetozoa</taxon>
        <taxon>Dictyostelia</taxon>
        <taxon>Acytosteliales</taxon>
        <taxon>Acytosteliaceae</taxon>
        <taxon>Heterostelium</taxon>
    </lineage>
</organism>
<protein>
    <submittedName>
        <fullName evidence="1">Uncharacterized protein</fullName>
    </submittedName>
</protein>
<evidence type="ECO:0000313" key="1">
    <source>
        <dbReference type="EMBL" id="EFA84980.1"/>
    </source>
</evidence>
<gene>
    <name evidence="1" type="ORF">PPL_01974</name>
</gene>
<dbReference type="GeneID" id="31357500"/>
<dbReference type="InParanoid" id="D3B106"/>
<dbReference type="Proteomes" id="UP000001396">
    <property type="component" value="Unassembled WGS sequence"/>
</dbReference>
<sequence length="79" mass="8458">MTLIKSISMVGGNSLESVSNSLINASNGQSSSDSNNQEQCFGFGRRRTTNIIFGDSVVVDMGVVVLVHSNQIVPNNFTH</sequence>
<dbReference type="EMBL" id="ADBJ01000008">
    <property type="protein sequence ID" value="EFA84980.1"/>
    <property type="molecule type" value="Genomic_DNA"/>
</dbReference>
<evidence type="ECO:0000313" key="2">
    <source>
        <dbReference type="Proteomes" id="UP000001396"/>
    </source>
</evidence>
<dbReference type="RefSeq" id="XP_020437090.1">
    <property type="nucleotide sequence ID" value="XM_020572973.1"/>
</dbReference>
<dbReference type="AlphaFoldDB" id="D3B106"/>
<proteinExistence type="predicted"/>
<keyword evidence="2" id="KW-1185">Reference proteome</keyword>
<reference evidence="1 2" key="1">
    <citation type="journal article" date="2011" name="Genome Res.">
        <title>Phylogeny-wide analysis of social amoeba genomes highlights ancient origins for complex intercellular communication.</title>
        <authorList>
            <person name="Heidel A.J."/>
            <person name="Lawal H.M."/>
            <person name="Felder M."/>
            <person name="Schilde C."/>
            <person name="Helps N.R."/>
            <person name="Tunggal B."/>
            <person name="Rivero F."/>
            <person name="John U."/>
            <person name="Schleicher M."/>
            <person name="Eichinger L."/>
            <person name="Platzer M."/>
            <person name="Noegel A.A."/>
            <person name="Schaap P."/>
            <person name="Gloeckner G."/>
        </authorList>
    </citation>
    <scope>NUCLEOTIDE SEQUENCE [LARGE SCALE GENOMIC DNA]</scope>
    <source>
        <strain evidence="2">ATCC 26659 / Pp 5 / PN500</strain>
    </source>
</reference>